<dbReference type="InterPro" id="IPR038081">
    <property type="entry name" value="CalX-like_sf"/>
</dbReference>
<keyword evidence="5" id="KW-1185">Reference proteome</keyword>
<accession>A0A518HRX5</accession>
<feature type="region of interest" description="Disordered" evidence="2">
    <location>
        <begin position="2683"/>
        <end position="2711"/>
    </location>
</feature>
<dbReference type="KEGG" id="snep:Enr13x_33950"/>
<keyword evidence="1" id="KW-0732">Signal</keyword>
<dbReference type="PANTHER" id="PTHR46580">
    <property type="entry name" value="SENSOR KINASE-RELATED"/>
    <property type="match status" value="1"/>
</dbReference>
<feature type="domain" description="PA14" evidence="3">
    <location>
        <begin position="1294"/>
        <end position="1461"/>
    </location>
</feature>
<dbReference type="InterPro" id="IPR002105">
    <property type="entry name" value="Dockerin_1_rpt"/>
</dbReference>
<dbReference type="Gene3D" id="2.60.120.380">
    <property type="match status" value="4"/>
</dbReference>
<dbReference type="SMART" id="SM00758">
    <property type="entry name" value="PA14"/>
    <property type="match status" value="1"/>
</dbReference>
<dbReference type="GO" id="GO:0004553">
    <property type="term" value="F:hydrolase activity, hydrolyzing O-glycosyl compounds"/>
    <property type="evidence" value="ECO:0007669"/>
    <property type="project" value="InterPro"/>
</dbReference>
<dbReference type="EMBL" id="CP037423">
    <property type="protein sequence ID" value="QDV43538.1"/>
    <property type="molecule type" value="Genomic_DNA"/>
</dbReference>
<dbReference type="InterPro" id="IPR036439">
    <property type="entry name" value="Dockerin_dom_sf"/>
</dbReference>
<proteinExistence type="predicted"/>
<name>A0A518HRX5_9BACT</name>
<organism evidence="4 5">
    <name type="scientific">Stieleria neptunia</name>
    <dbReference type="NCBI Taxonomy" id="2527979"/>
    <lineage>
        <taxon>Bacteria</taxon>
        <taxon>Pseudomonadati</taxon>
        <taxon>Planctomycetota</taxon>
        <taxon>Planctomycetia</taxon>
        <taxon>Pirellulales</taxon>
        <taxon>Pirellulaceae</taxon>
        <taxon>Stieleria</taxon>
    </lineage>
</organism>
<dbReference type="Gene3D" id="2.60.40.1220">
    <property type="match status" value="1"/>
</dbReference>
<evidence type="ECO:0000259" key="3">
    <source>
        <dbReference type="PROSITE" id="PS51820"/>
    </source>
</evidence>
<dbReference type="Pfam" id="PF00404">
    <property type="entry name" value="Dockerin_1"/>
    <property type="match status" value="1"/>
</dbReference>
<dbReference type="InterPro" id="IPR014755">
    <property type="entry name" value="Cu-Rt/internalin_Ig-like"/>
</dbReference>
<dbReference type="Pfam" id="PF13517">
    <property type="entry name" value="FG-GAP_3"/>
    <property type="match status" value="3"/>
</dbReference>
<dbReference type="PROSITE" id="PS51820">
    <property type="entry name" value="PA14"/>
    <property type="match status" value="1"/>
</dbReference>
<dbReference type="Proteomes" id="UP000319004">
    <property type="component" value="Chromosome"/>
</dbReference>
<dbReference type="GO" id="GO:0000272">
    <property type="term" value="P:polysaccharide catabolic process"/>
    <property type="evidence" value="ECO:0007669"/>
    <property type="project" value="InterPro"/>
</dbReference>
<dbReference type="SUPFAM" id="SSF141072">
    <property type="entry name" value="CalX-like"/>
    <property type="match status" value="3"/>
</dbReference>
<dbReference type="Gene3D" id="2.60.40.2030">
    <property type="match status" value="1"/>
</dbReference>
<evidence type="ECO:0000256" key="2">
    <source>
        <dbReference type="SAM" id="MobiDB-lite"/>
    </source>
</evidence>
<evidence type="ECO:0000313" key="5">
    <source>
        <dbReference type="Proteomes" id="UP000319004"/>
    </source>
</evidence>
<dbReference type="SUPFAM" id="SSF69318">
    <property type="entry name" value="Integrin alpha N-terminal domain"/>
    <property type="match status" value="1"/>
</dbReference>
<gene>
    <name evidence="4" type="ORF">Enr13x_33950</name>
</gene>
<dbReference type="PANTHER" id="PTHR46580:SF4">
    <property type="entry name" value="ATP_GTP-BINDING PROTEIN"/>
    <property type="match status" value="1"/>
</dbReference>
<evidence type="ECO:0000313" key="4">
    <source>
        <dbReference type="EMBL" id="QDV43538.1"/>
    </source>
</evidence>
<reference evidence="4 5" key="1">
    <citation type="submission" date="2019-03" db="EMBL/GenBank/DDBJ databases">
        <title>Deep-cultivation of Planctomycetes and their phenomic and genomic characterization uncovers novel biology.</title>
        <authorList>
            <person name="Wiegand S."/>
            <person name="Jogler M."/>
            <person name="Boedeker C."/>
            <person name="Pinto D."/>
            <person name="Vollmers J."/>
            <person name="Rivas-Marin E."/>
            <person name="Kohn T."/>
            <person name="Peeters S.H."/>
            <person name="Heuer A."/>
            <person name="Rast P."/>
            <person name="Oberbeckmann S."/>
            <person name="Bunk B."/>
            <person name="Jeske O."/>
            <person name="Meyerdierks A."/>
            <person name="Storesund J.E."/>
            <person name="Kallscheuer N."/>
            <person name="Luecker S."/>
            <person name="Lage O.M."/>
            <person name="Pohl T."/>
            <person name="Merkel B.J."/>
            <person name="Hornburger P."/>
            <person name="Mueller R.-W."/>
            <person name="Bruemmer F."/>
            <person name="Labrenz M."/>
            <person name="Spormann A.M."/>
            <person name="Op den Camp H."/>
            <person name="Overmann J."/>
            <person name="Amann R."/>
            <person name="Jetten M.S.M."/>
            <person name="Mascher T."/>
            <person name="Medema M.H."/>
            <person name="Devos D.P."/>
            <person name="Kaster A.-K."/>
            <person name="Ovreas L."/>
            <person name="Rohde M."/>
            <person name="Galperin M.Y."/>
            <person name="Jogler C."/>
        </authorList>
    </citation>
    <scope>NUCLEOTIDE SEQUENCE [LARGE SCALE GENOMIC DNA]</scope>
    <source>
        <strain evidence="4 5">Enr13</strain>
    </source>
</reference>
<dbReference type="InterPro" id="IPR037524">
    <property type="entry name" value="PA14/GLEYA"/>
</dbReference>
<dbReference type="Gene3D" id="2.130.10.130">
    <property type="entry name" value="Integrin alpha, N-terminal"/>
    <property type="match status" value="2"/>
</dbReference>
<dbReference type="InterPro" id="IPR013517">
    <property type="entry name" value="FG-GAP"/>
</dbReference>
<sequence>MRRKLQAETLEKRQLLAAEIEPNDVPVSATALPRGDVLEGAISSTRDVDFFRVDLNRGDRFAINTFNVNAPRFSPTLPPGLQIQDSSGRTLVTSDDGDTARLVAPATGQYFIRVGSENVFGTFVGPYGMQSSYTAAPGNIESEPNDTLAAADGLNGLLGQKVIGRLADVSEQDVYSLDASAGQTLVVSFAGLQTTSPAVEVLDSFGNVIGENQSGTGIVLQIQDDQQLFVALSGANSSGDVSGDYAMVVDLVDNAQAFPDLGDSFETAGQLDTTTYRGNLVGILDDQSDRDLFQFEIDDIEFLRFDLQFSGSEQIVESGKEMRIYNAFGQQLIHSPNGRISTEVDDALVPGSYFLEVLADSPIGTGAYAIEYVTITDFSLQRDNAVHFMDFDSTDPYLGFNRVAPYAVPEAIDYYLGTFDSRYGVYDAEATRDKPAPGKERVASGIGDFGDIGAGGFGGGYRGVRSSNGNTVNSARETSATVLRRLTTTTVNHEFGHATGLPHARDVQAFMSYVGTSEYLPVGGTYAFQGTDSRRPGNQVYDVRDYLDFILQPGAQVYVPEQTETAGPVPLDSYLREMSIDYTPTAVHDVGDRPTDVVSGDFNNDGRDDIAMSSDTDDSLQIFIAAADGTLGTPLTIAAGGNLGWWTDVLEVGDFDNDGDDDIAMIVNGAQQVSVLISNGDGTFAPAFNYPLFGNPNGLHVSDLNDDGILDFATTVRNDNSIRVYTGDGDGRFSFLQQLSAGTAPHGVSSGDFDGDGNQDLVTTNFTSDDLTLWYGDGANGFNRPVVFATGDGPESVTSDDFNNDGRDDLAVVYRQDRAVRVFLSDASGLPVQDAFHDTRITTHFISSEDVDQDGFEDLIVGGFGNTLKIQLGSPDGTFTRPISIETGNGEAVGAVADLDGDGDNELAITNYWGGTLSVVDEPDEATKNDRVVVFGMIDTDRDVDQYTVDVAAGQRFTFDVDSAEFQYPLDSVLSIHASDGSLIATSDDATDGNSGIKSVDPFLDWTFASEDTITVRIEGKLSSAGNYRLKVTPGRAIDSVGPTVIAMHPDNGDVVNSTGQITFYFDGVLDESTLTPENIVVTDSSGGVIAGTAVANPLDSTVVWTADSPLTPGDYTIRLVSGSGGITDLAGNPLNGFVQADYSFPDRSGSATTPAEDFVTRLTISGTDTTPARVQSVSYIRDPYNASRFVVRMNDQLSMPSVHSATYTLRGTGPDGLFDSDDDTLTELDATYEAINTTFNSTLNLYSRGVVDSGRYRIEADLVDVAGHDVRLFESVTVSGSVAESNLFTDAALSNPGLTGSYINTSLRTVDELDWRVTQTISGTRVDPKVSFTRSEFGVRSTVGITGGVDDDNWDNFSVQWDGYVVVPEDGVQLLTRSDDSSRFWIDLDRSGSFDTDELFDNGWGSNQPLLSGELTPGLIAGTYPIRIQYQETAGGNEMHFDWIRPDRRVDVGGFIHGPSVTDVSITPGTHVFDDSIESLDVTFSGNLDLGTLTADNFTLLQSDDATFFDGNDVVVPDADGLIGWDPSRNVATLEFGQPLRAGFYLLEVNGEAGGITNSTGDLLDGEFLSNVIAGNDSLFLWDSKPSGNGIAGGDYRAAFSVSRQVLDIEIDPGSISENGGQAIATIIRRNADLSTPIVVSLSVSDATELRLGSSFVTIPAGFDTVTVPVFGVDDALLDGSQFVGVTATASNFQSDVAFVEVTDYETFGLRLSSRTVFENSDTVTLTLTRLDASQDAVVDLTLSRSDQLLLSSNRITIPAGQTQATVTLTGRDNQILDGTQNVTITTFSVGMLDATTTLDVLDYEPLTLIIDEDSIGENGGTTTARLTRTDTSQPLTATMGSTPAGLLSVPATITFADGAATSDPFLITANDNSSLDAVRVGTVTASGPGYISATDTVNVTDFEELTLVTASNTIAENGGTIQMQVRRSDPRGNMVATLTSTDPGRLAVPGAVQFDDGSHLSRPFFAAAIDNDQLEGDQVVSVVASATGYQLSQTELTITDHEQLTLTRLGDPLTESSGTATYRITRPAAEGEAVVEITGGAFDSLRLPASVRFGATQTEVTFTAEVVDNPTVAGDQQVGITVASTGYIADTLTETIQDNDTPELRLLIDSTDVVEGSRRRIARLTRNTLPGVTVSITPSVADSLQLPPSVTFLPGRPTVSFEIAATDNQVVDGTREIDVTFAGAGHPDEVVTISVLDDEVAGFDFLTSNLRVVEGAAPGVSSLALSVRPISDVTVSIASSDPSQLVVSPTELTFTPDNWSIPQDVEATAIDDLTSEAVSQLTLTATVASGVAFDQLEPRTLDVEVIDDDVASIWLEQTDDSTIVNEFGLDDPFSLALATRPLSPVQLSIDGEEVPEVVFTPSVLTFTPDNWDQPQVVVVSTPLDFDVDRNQIGSVYVNVDPAQSDPIYAAASRRIIGVVHIDSILSDLRIRQEGDRIVLIDEISGETLRSTAVGDPQGATLETGDRGESIIVEPLPDQTLVSIRSSGGDDQIALSATTGGQVDGGDGYDTIALTAGGLLPPEISGGVVLRNIERLDLTDPASQALDLDAPAVIAMTDANNSLHIDVGPEDQLTLAKGWQFETPITIAGYATHRLVKDNATVHVSSESIWQNPFNRFDVNRNGEVSLIDALITINRLAVDDLNELPLLPTMNAYQFYDVNGDGLVTSRDALAIINSVAVQGEGEGESPRLTSMQPESSAAPLTEPIGGEPPAALSMVMAEHASASELSPTDTAPWANWAPGHVDQAISALTDSIRADDDDDDDETDPAELKWLDLWLTPLG</sequence>
<dbReference type="InterPro" id="IPR028994">
    <property type="entry name" value="Integrin_alpha_N"/>
</dbReference>
<dbReference type="RefSeq" id="WP_197456066.1">
    <property type="nucleotide sequence ID" value="NZ_CP037423.1"/>
</dbReference>
<dbReference type="InterPro" id="IPR011658">
    <property type="entry name" value="PA14_dom"/>
</dbReference>
<protein>
    <submittedName>
        <fullName evidence="4">FG-GAP repeat protein</fullName>
    </submittedName>
</protein>
<dbReference type="SUPFAM" id="SSF55486">
    <property type="entry name" value="Metalloproteases ('zincins'), catalytic domain"/>
    <property type="match status" value="1"/>
</dbReference>
<dbReference type="Gene3D" id="1.10.1330.10">
    <property type="entry name" value="Dockerin domain"/>
    <property type="match status" value="1"/>
</dbReference>
<dbReference type="SUPFAM" id="SSF56988">
    <property type="entry name" value="Anthrax protective antigen"/>
    <property type="match status" value="1"/>
</dbReference>
<evidence type="ECO:0000256" key="1">
    <source>
        <dbReference type="ARBA" id="ARBA00022729"/>
    </source>
</evidence>
<dbReference type="Pfam" id="PF07691">
    <property type="entry name" value="PA14"/>
    <property type="match status" value="1"/>
</dbReference>